<feature type="region of interest" description="Disordered" evidence="1">
    <location>
        <begin position="1"/>
        <end position="34"/>
    </location>
</feature>
<reference evidence="2 3" key="1">
    <citation type="journal article" date="2014" name="Genome Announc.">
        <title>Draft genome sequence of Sclerotinia borealis, a psychrophilic plant pathogenic fungus.</title>
        <authorList>
            <person name="Mardanov A.V."/>
            <person name="Beletsky A.V."/>
            <person name="Kadnikov V.V."/>
            <person name="Ignatov A.N."/>
            <person name="Ravin N.V."/>
        </authorList>
    </citation>
    <scope>NUCLEOTIDE SEQUENCE [LARGE SCALE GENOMIC DNA]</scope>
    <source>
        <strain evidence="3">F-4157</strain>
    </source>
</reference>
<feature type="compositionally biased region" description="Polar residues" evidence="1">
    <location>
        <begin position="324"/>
        <end position="336"/>
    </location>
</feature>
<proteinExistence type="predicted"/>
<evidence type="ECO:0000313" key="2">
    <source>
        <dbReference type="EMBL" id="ESZ92608.1"/>
    </source>
</evidence>
<evidence type="ECO:0000313" key="3">
    <source>
        <dbReference type="Proteomes" id="UP000019487"/>
    </source>
</evidence>
<feature type="region of interest" description="Disordered" evidence="1">
    <location>
        <begin position="255"/>
        <end position="351"/>
    </location>
</feature>
<dbReference type="Proteomes" id="UP000019487">
    <property type="component" value="Unassembled WGS sequence"/>
</dbReference>
<feature type="region of interest" description="Disordered" evidence="1">
    <location>
        <begin position="681"/>
        <end position="704"/>
    </location>
</feature>
<comment type="caution">
    <text evidence="2">The sequence shown here is derived from an EMBL/GenBank/DDBJ whole genome shotgun (WGS) entry which is preliminary data.</text>
</comment>
<dbReference type="EMBL" id="AYSA01000375">
    <property type="protein sequence ID" value="ESZ92608.1"/>
    <property type="molecule type" value="Genomic_DNA"/>
</dbReference>
<dbReference type="AlphaFoldDB" id="W9C9X7"/>
<dbReference type="STRING" id="1432307.W9C9X7"/>
<organism evidence="2 3">
    <name type="scientific">Sclerotinia borealis (strain F-4128)</name>
    <dbReference type="NCBI Taxonomy" id="1432307"/>
    <lineage>
        <taxon>Eukaryota</taxon>
        <taxon>Fungi</taxon>
        <taxon>Dikarya</taxon>
        <taxon>Ascomycota</taxon>
        <taxon>Pezizomycotina</taxon>
        <taxon>Leotiomycetes</taxon>
        <taxon>Helotiales</taxon>
        <taxon>Sclerotiniaceae</taxon>
        <taxon>Sclerotinia</taxon>
    </lineage>
</organism>
<dbReference type="OrthoDB" id="4851482at2759"/>
<accession>W9C9X7</accession>
<protein>
    <submittedName>
        <fullName evidence="2">Uncharacterized protein</fullName>
    </submittedName>
</protein>
<name>W9C9X7_SCLBF</name>
<sequence>MDQDDNGPEYGTSGQPGEDSSHRAPPQAPNGPYRAIYPDLITARAAKAARIENAILEAHDSGVFSNAPTDPAHQRIYIKRLYDAFLSVETEGDNAIIDKPCKNGKMSQAALKFQNGRYPSHAIEEVCWEVFDKASTSQLDVRLLEPYHDSKFEGITIHSSFNYRWASIVNACARSKALCKMLLDPPYLERFVSHPQAELKMKLNNKKINAQRDAQNEIGRTFLSKGLGKEEAAEAIAALHPDEEDSFDEFAFTGPRQQSAGNAAGPTTPLAPVRVQPPRAATNSTKRKKISESDDDDDEEDEYVDSAVRSNIKPSLRSRRATLKTPTRSNTSNSVMEKTPQSKKAKLPSTAARQRRMDEIASQKSQAEIDLEADEKYRTTICRLLGISAKHPQVKAYSLEDLRYYARAYNGEYAGTIWTHKDYPGYSGDRWILTDRNNVAYTHFSQLIKALMPLAALRGDYVDGQLNLETKNIIFQPKNPADREALGSTANNFGFHAAYPAPVNIKSHGSPEMLTEEASFSAPAPAPTRQPAVQMASYQPYRQELYQGQGTYDQSGLQYPSYNQNHGNQSFGNLPHSYGSASRAYSHNSFQQATLGNQQAFGTPHSTYGSPVIGYNSQPGNIYDNGLTFTGRNNNVYAASLRGQNTGYTAGHAAQSTAHNTPQVGHNTNLTSPYPGHITGLTIPRHGDSQYPDPDECSSQQRQQ</sequence>
<keyword evidence="3" id="KW-1185">Reference proteome</keyword>
<gene>
    <name evidence="2" type="ORF">SBOR_7025</name>
</gene>
<evidence type="ECO:0000256" key="1">
    <source>
        <dbReference type="SAM" id="MobiDB-lite"/>
    </source>
</evidence>
<feature type="compositionally biased region" description="Acidic residues" evidence="1">
    <location>
        <begin position="293"/>
        <end position="304"/>
    </location>
</feature>
<dbReference type="HOGENOM" id="CLU_398039_0_0_1"/>